<dbReference type="SFLD" id="SFLDG00002">
    <property type="entry name" value="C1.7:_P-type_atpase_like"/>
    <property type="match status" value="1"/>
</dbReference>
<dbReference type="PRINTS" id="PR00119">
    <property type="entry name" value="CATATPASE"/>
</dbReference>
<dbReference type="InterPro" id="IPR001757">
    <property type="entry name" value="P_typ_ATPase"/>
</dbReference>
<dbReference type="Gene3D" id="2.70.150.10">
    <property type="entry name" value="Calcium-transporting ATPase, cytoplasmic transduction domain A"/>
    <property type="match status" value="1"/>
</dbReference>
<dbReference type="Gene3D" id="1.20.1110.10">
    <property type="entry name" value="Calcium-transporting ATPase, transmembrane domain"/>
    <property type="match status" value="1"/>
</dbReference>
<feature type="transmembrane region" description="Helical" evidence="6">
    <location>
        <begin position="278"/>
        <end position="302"/>
    </location>
</feature>
<feature type="domain" description="P-type ATPase A" evidence="7">
    <location>
        <begin position="120"/>
        <end position="215"/>
    </location>
</feature>
<evidence type="ECO:0000256" key="4">
    <source>
        <dbReference type="ARBA" id="ARBA00022989"/>
    </source>
</evidence>
<dbReference type="PANTHER" id="PTHR42861">
    <property type="entry name" value="CALCIUM-TRANSPORTING ATPASE"/>
    <property type="match status" value="1"/>
</dbReference>
<dbReference type="InterPro" id="IPR036412">
    <property type="entry name" value="HAD-like_sf"/>
</dbReference>
<dbReference type="Proteomes" id="UP001304769">
    <property type="component" value="Unassembled WGS sequence"/>
</dbReference>
<feature type="transmembrane region" description="Helical" evidence="6">
    <location>
        <begin position="747"/>
        <end position="764"/>
    </location>
</feature>
<evidence type="ECO:0000256" key="1">
    <source>
        <dbReference type="ARBA" id="ARBA00004651"/>
    </source>
</evidence>
<feature type="transmembrane region" description="Helical" evidence="6">
    <location>
        <begin position="651"/>
        <end position="673"/>
    </location>
</feature>
<dbReference type="SFLD" id="SFLDS00003">
    <property type="entry name" value="Haloacid_Dehalogenase"/>
    <property type="match status" value="1"/>
</dbReference>
<feature type="transmembrane region" description="Helical" evidence="6">
    <location>
        <begin position="715"/>
        <end position="735"/>
    </location>
</feature>
<evidence type="ECO:0000256" key="3">
    <source>
        <dbReference type="ARBA" id="ARBA00022967"/>
    </source>
</evidence>
<evidence type="ECO:0000313" key="9">
    <source>
        <dbReference type="Proteomes" id="UP001304769"/>
    </source>
</evidence>
<dbReference type="PROSITE" id="PS00154">
    <property type="entry name" value="ATPASE_E1_E2"/>
    <property type="match status" value="1"/>
</dbReference>
<sequence>MPASQSDRGAQAPRSLRAVTHAAPADALRGLTSQEAAERSAQGLANSQPTGTSRTLWAIVRSNALTFFNGVVLAAFSIFLVLGRWQDALFGLTALANGVIGVSQEYRAKRTLDRLRIVNAPMARVLRDGREAELPAEEVVLDDLLTLRAGDQVTADAEILAAREATVDESLLTGESEPVVRGPGERLLSGSTLVGGSAVARVTAVGEAATASRLAVESRRFSLVRSELRESLDRLLSWIAWAVLPLGALVLNAQMEVQGGWPAALAEGRWRTAAVDTAAAIIAMIPLGLVLMTSVAFAVGAVRLAREQVLVQELPAVEGLARVDALCIDKTGTLTGRDLELDGVYPALARPVPDEAWAAALGWFAAEPGANPTVRCLAQRFPPPAGVDAALAIDFSSARKWSAATLDGPAAGTWVLGAPEMVAGLPGFLPTTTTTAATAAGDGSGPAARDAVELADELAGSGLRTLLLAHASAPLTPEEEAAERPPAGLRAVVVLAFRESLRADAAQTMSYFRGQGVDVWILSGDHPRTVASVARAVGLDAGVGMDARELPEEPGEFSRAVLAHRVLGRVTPEQKRRIVHALRDAGHTVAMTGDGVNDALAVKDADLGIAMGSGSAATKAVARIVLLDDSFAHVPSVVAQGRQVIANIERVAVLFLAKTAYSMTISIMLGILAVQTPFLPRQLSVTDGLTIGIPAFFLALVPDARRYRPGFLRRAVGFALPNGAIVAACLLGLALVGDSAGLAIDEVRTATTLVLTAVGLWILVCQARPLSGWRIAVVLAMPVAAGVAYTMPWTLAFLAFAAPPAWFGALAAGVALAGCAAVELVHRLRTRSAPAT</sequence>
<feature type="transmembrane region" description="Helical" evidence="6">
    <location>
        <begin position="64"/>
        <end position="82"/>
    </location>
</feature>
<keyword evidence="3" id="KW-1278">Translocase</keyword>
<dbReference type="SUPFAM" id="SSF81653">
    <property type="entry name" value="Calcium ATPase, transduction domain A"/>
    <property type="match status" value="1"/>
</dbReference>
<dbReference type="SUPFAM" id="SSF56784">
    <property type="entry name" value="HAD-like"/>
    <property type="match status" value="1"/>
</dbReference>
<dbReference type="PRINTS" id="PR00120">
    <property type="entry name" value="HATPASE"/>
</dbReference>
<dbReference type="Gene3D" id="3.40.1110.10">
    <property type="entry name" value="Calcium-transporting ATPase, cytoplasmic domain N"/>
    <property type="match status" value="1"/>
</dbReference>
<comment type="caution">
    <text evidence="8">The sequence shown here is derived from an EMBL/GenBank/DDBJ whole genome shotgun (WGS) entry which is preliminary data.</text>
</comment>
<keyword evidence="5 6" id="KW-0472">Membrane</keyword>
<feature type="transmembrane region" description="Helical" evidence="6">
    <location>
        <begin position="806"/>
        <end position="825"/>
    </location>
</feature>
<dbReference type="InterPro" id="IPR008250">
    <property type="entry name" value="ATPase_P-typ_transduc_dom_A_sf"/>
</dbReference>
<reference evidence="8 9" key="1">
    <citation type="submission" date="2023-12" db="EMBL/GenBank/DDBJ databases">
        <title>Sinomonas terricola sp. nov, isolated from litchi orchard soil in Guangdong, PR China.</title>
        <authorList>
            <person name="Jiaxin W."/>
            <person name="Yang Z."/>
            <person name="Honghui Z."/>
        </authorList>
    </citation>
    <scope>NUCLEOTIDE SEQUENCE [LARGE SCALE GENOMIC DNA]</scope>
    <source>
        <strain evidence="8 9">JGH33</strain>
    </source>
</reference>
<comment type="subcellular location">
    <subcellularLocation>
        <location evidence="1">Cell membrane</location>
        <topology evidence="1">Multi-pass membrane protein</topology>
    </subcellularLocation>
</comment>
<dbReference type="InterPro" id="IPR023299">
    <property type="entry name" value="ATPase_P-typ_cyto_dom_N"/>
</dbReference>
<keyword evidence="9" id="KW-1185">Reference proteome</keyword>
<protein>
    <submittedName>
        <fullName evidence="8">HAD-IC family P-type ATPase</fullName>
    </submittedName>
</protein>
<accession>A0ABU5T0P3</accession>
<name>A0ABU5T0P3_9MICC</name>
<evidence type="ECO:0000259" key="7">
    <source>
        <dbReference type="Pfam" id="PF00122"/>
    </source>
</evidence>
<dbReference type="NCBIfam" id="TIGR01494">
    <property type="entry name" value="ATPase_P-type"/>
    <property type="match status" value="2"/>
</dbReference>
<dbReference type="SUPFAM" id="SSF81665">
    <property type="entry name" value="Calcium ATPase, transmembrane domain M"/>
    <property type="match status" value="1"/>
</dbReference>
<keyword evidence="2 6" id="KW-0812">Transmembrane</keyword>
<dbReference type="InterPro" id="IPR044492">
    <property type="entry name" value="P_typ_ATPase_HD_dom"/>
</dbReference>
<dbReference type="InterPro" id="IPR023214">
    <property type="entry name" value="HAD_sf"/>
</dbReference>
<dbReference type="SFLD" id="SFLDF00027">
    <property type="entry name" value="p-type_atpase"/>
    <property type="match status" value="1"/>
</dbReference>
<dbReference type="EMBL" id="JAYGGQ010000001">
    <property type="protein sequence ID" value="MEA5453226.1"/>
    <property type="molecule type" value="Genomic_DNA"/>
</dbReference>
<gene>
    <name evidence="8" type="ORF">SPF06_00690</name>
</gene>
<dbReference type="Gene3D" id="3.40.50.1000">
    <property type="entry name" value="HAD superfamily/HAD-like"/>
    <property type="match status" value="1"/>
</dbReference>
<feature type="transmembrane region" description="Helical" evidence="6">
    <location>
        <begin position="685"/>
        <end position="703"/>
    </location>
</feature>
<dbReference type="Pfam" id="PF00122">
    <property type="entry name" value="E1-E2_ATPase"/>
    <property type="match status" value="1"/>
</dbReference>
<keyword evidence="4 6" id="KW-1133">Transmembrane helix</keyword>
<evidence type="ECO:0000256" key="5">
    <source>
        <dbReference type="ARBA" id="ARBA00023136"/>
    </source>
</evidence>
<proteinExistence type="predicted"/>
<dbReference type="InterPro" id="IPR059000">
    <property type="entry name" value="ATPase_P-type_domA"/>
</dbReference>
<dbReference type="InterPro" id="IPR018303">
    <property type="entry name" value="ATPase_P-typ_P_site"/>
</dbReference>
<evidence type="ECO:0000256" key="2">
    <source>
        <dbReference type="ARBA" id="ARBA00022692"/>
    </source>
</evidence>
<evidence type="ECO:0000313" key="8">
    <source>
        <dbReference type="EMBL" id="MEA5453226.1"/>
    </source>
</evidence>
<dbReference type="InterPro" id="IPR023298">
    <property type="entry name" value="ATPase_P-typ_TM_dom_sf"/>
</dbReference>
<feature type="transmembrane region" description="Helical" evidence="6">
    <location>
        <begin position="776"/>
        <end position="800"/>
    </location>
</feature>
<dbReference type="Pfam" id="PF00702">
    <property type="entry name" value="Hydrolase"/>
    <property type="match status" value="1"/>
</dbReference>
<feature type="transmembrane region" description="Helical" evidence="6">
    <location>
        <begin position="235"/>
        <end position="255"/>
    </location>
</feature>
<evidence type="ECO:0000256" key="6">
    <source>
        <dbReference type="SAM" id="Phobius"/>
    </source>
</evidence>
<organism evidence="8 9">
    <name type="scientific">Sinomonas terricola</name>
    <dbReference type="NCBI Taxonomy" id="3110330"/>
    <lineage>
        <taxon>Bacteria</taxon>
        <taxon>Bacillati</taxon>
        <taxon>Actinomycetota</taxon>
        <taxon>Actinomycetes</taxon>
        <taxon>Micrococcales</taxon>
        <taxon>Micrococcaceae</taxon>
        <taxon>Sinomonas</taxon>
    </lineage>
</organism>
<dbReference type="RefSeq" id="WP_323276993.1">
    <property type="nucleotide sequence ID" value="NZ_JAYGGQ010000001.1"/>
</dbReference>